<evidence type="ECO:0000313" key="1">
    <source>
        <dbReference type="EMBL" id="WMV08147.1"/>
    </source>
</evidence>
<organism evidence="1 2">
    <name type="scientific">Solanum verrucosum</name>
    <dbReference type="NCBI Taxonomy" id="315347"/>
    <lineage>
        <taxon>Eukaryota</taxon>
        <taxon>Viridiplantae</taxon>
        <taxon>Streptophyta</taxon>
        <taxon>Embryophyta</taxon>
        <taxon>Tracheophyta</taxon>
        <taxon>Spermatophyta</taxon>
        <taxon>Magnoliopsida</taxon>
        <taxon>eudicotyledons</taxon>
        <taxon>Gunneridae</taxon>
        <taxon>Pentapetalae</taxon>
        <taxon>asterids</taxon>
        <taxon>lamiids</taxon>
        <taxon>Solanales</taxon>
        <taxon>Solanaceae</taxon>
        <taxon>Solanoideae</taxon>
        <taxon>Solaneae</taxon>
        <taxon>Solanum</taxon>
    </lineage>
</organism>
<dbReference type="EMBL" id="CP133612">
    <property type="protein sequence ID" value="WMV08147.1"/>
    <property type="molecule type" value="Genomic_DNA"/>
</dbReference>
<name>A0AAF0PPE7_SOLVR</name>
<gene>
    <name evidence="1" type="ORF">MTR67_001532</name>
</gene>
<dbReference type="Proteomes" id="UP001234989">
    <property type="component" value="Chromosome 1"/>
</dbReference>
<proteinExistence type="predicted"/>
<protein>
    <submittedName>
        <fullName evidence="1">Uncharacterized protein</fullName>
    </submittedName>
</protein>
<evidence type="ECO:0000313" key="2">
    <source>
        <dbReference type="Proteomes" id="UP001234989"/>
    </source>
</evidence>
<reference evidence="1" key="1">
    <citation type="submission" date="2023-08" db="EMBL/GenBank/DDBJ databases">
        <title>A de novo genome assembly of Solanum verrucosum Schlechtendal, a Mexican diploid species geographically isolated from the other diploid A-genome species in potato relatives.</title>
        <authorList>
            <person name="Hosaka K."/>
        </authorList>
    </citation>
    <scope>NUCLEOTIDE SEQUENCE</scope>
    <source>
        <tissue evidence="1">Young leaves</tissue>
    </source>
</reference>
<sequence length="82" mass="9392">MTVHYHLGNANVVAYALSRLSMDSVAHVEEERKKLARDVHRLTLLEIKEKQDNDPILLQLKGIVRQQRVEIFSQGGDGVLHY</sequence>
<keyword evidence="2" id="KW-1185">Reference proteome</keyword>
<accession>A0AAF0PPE7</accession>
<dbReference type="AlphaFoldDB" id="A0AAF0PPE7"/>